<dbReference type="InterPro" id="IPR022035">
    <property type="entry name" value="PCIF1_WW"/>
</dbReference>
<protein>
    <submittedName>
        <fullName evidence="4">mRNA (2'-O-methyladenosine-N(6)-)-methyltransferase</fullName>
    </submittedName>
</protein>
<keyword evidence="3" id="KW-1185">Reference proteome</keyword>
<sequence length="677" mass="77370">MSTQLASEPSTSGVMKPSANPPLHIQTGTMQNTNSNFSGPVDRQNSHGSVPCSPQPPMSPDPVHDLPPELLQAGWRKFWSKREGRPYYFNKITNESLWETPSLGAVHDPLTDPLGINSDESNGPGPPGALDKRLSRQSTEIPPPGGKRRASAELCIGSPLKKAQLNYKPFWNFDVPTNAVIKERAPVHMPPPHPEVEIFRHTLISKLRQIYQDLCHQREGIDAPVDSFNRWLLERKVIDKGKDPILPSDCTPELSQQMMHEIMNDIPVKLVKPKFSADARKQLYRYAEAAKKMIETRKASPNSRKVVKWNVEDTFKWLRKRHNCSYDDYLERLTHLKRQCEPHLYEAAEESVKGICTKIYKMSCENVQKIQDKTWEIFKEHNITEGTPLPEPSSPRMTYCYAVQMSVPSPRLPVVERILENEVAHLRFKNETLKMNQEHFWKMEQLYGLNCRDDQRFDNFLARTWCLLKRYQTYFGINANEGKGNQGALSPSLMECLHRVFGVTFECFASPLNCYFRQYCSAFPDTDGFFGSRGPFLDFYPTSGSFEANPPFSDELMAAMVDHMESLLGETNEPLSFIVFIPDWRDPPTEALIRLESSKFKRKQFICPPFEHEYRHGFQHLPSAKSEMSAKAVFGTLVVFLQNDAGFARWEPTSEKIKELILASKPKDPITNPSSPS</sequence>
<dbReference type="PROSITE" id="PS50020">
    <property type="entry name" value="WW_DOMAIN_2"/>
    <property type="match status" value="1"/>
</dbReference>
<dbReference type="CDD" id="cd00201">
    <property type="entry name" value="WW"/>
    <property type="match status" value="1"/>
</dbReference>
<dbReference type="SUPFAM" id="SSF51045">
    <property type="entry name" value="WW domain"/>
    <property type="match status" value="1"/>
</dbReference>
<evidence type="ECO:0000259" key="2">
    <source>
        <dbReference type="PROSITE" id="PS50020"/>
    </source>
</evidence>
<dbReference type="PANTHER" id="PTHR21727:SF0">
    <property type="entry name" value="MRNA (2'-O-METHYLADENOSINE-N(6)-)-METHYLTRANSFERASE"/>
    <property type="match status" value="1"/>
</dbReference>
<dbReference type="InterPro" id="IPR001202">
    <property type="entry name" value="WW_dom"/>
</dbReference>
<evidence type="ECO:0000256" key="1">
    <source>
        <dbReference type="SAM" id="MobiDB-lite"/>
    </source>
</evidence>
<dbReference type="Gene3D" id="2.20.70.10">
    <property type="match status" value="1"/>
</dbReference>
<dbReference type="InterPro" id="IPR039881">
    <property type="entry name" value="PCIF1-like"/>
</dbReference>
<proteinExistence type="predicted"/>
<dbReference type="InterPro" id="IPR036020">
    <property type="entry name" value="WW_dom_sf"/>
</dbReference>
<dbReference type="Proteomes" id="UP000694888">
    <property type="component" value="Unplaced"/>
</dbReference>
<dbReference type="PANTHER" id="PTHR21727">
    <property type="entry name" value="PHOSPHORYLATED CTD INTERACTING FACTOR 1"/>
    <property type="match status" value="1"/>
</dbReference>
<name>A0ABM1A5J5_APLCA</name>
<gene>
    <name evidence="4" type="primary">LOC101853183</name>
</gene>
<feature type="region of interest" description="Disordered" evidence="1">
    <location>
        <begin position="109"/>
        <end position="151"/>
    </location>
</feature>
<dbReference type="SMART" id="SM00456">
    <property type="entry name" value="WW"/>
    <property type="match status" value="1"/>
</dbReference>
<dbReference type="Pfam" id="PF00397">
    <property type="entry name" value="WW"/>
    <property type="match status" value="1"/>
</dbReference>
<feature type="compositionally biased region" description="Polar residues" evidence="1">
    <location>
        <begin position="1"/>
        <end position="13"/>
    </location>
</feature>
<organism evidence="3 4">
    <name type="scientific">Aplysia californica</name>
    <name type="common">California sea hare</name>
    <dbReference type="NCBI Taxonomy" id="6500"/>
    <lineage>
        <taxon>Eukaryota</taxon>
        <taxon>Metazoa</taxon>
        <taxon>Spiralia</taxon>
        <taxon>Lophotrochozoa</taxon>
        <taxon>Mollusca</taxon>
        <taxon>Gastropoda</taxon>
        <taxon>Heterobranchia</taxon>
        <taxon>Euthyneura</taxon>
        <taxon>Tectipleura</taxon>
        <taxon>Aplysiida</taxon>
        <taxon>Aplysioidea</taxon>
        <taxon>Aplysiidae</taxon>
        <taxon>Aplysia</taxon>
    </lineage>
</organism>
<feature type="compositionally biased region" description="Polar residues" evidence="1">
    <location>
        <begin position="26"/>
        <end position="38"/>
    </location>
</feature>
<dbReference type="GeneID" id="101853183"/>
<dbReference type="Pfam" id="PF12237">
    <property type="entry name" value="PCIF1_WW"/>
    <property type="match status" value="1"/>
</dbReference>
<reference evidence="4" key="1">
    <citation type="submission" date="2025-08" db="UniProtKB">
        <authorList>
            <consortium name="RefSeq"/>
        </authorList>
    </citation>
    <scope>IDENTIFICATION</scope>
</reference>
<dbReference type="RefSeq" id="XP_012941241.1">
    <property type="nucleotide sequence ID" value="XM_013085787.2"/>
</dbReference>
<feature type="domain" description="WW" evidence="2">
    <location>
        <begin position="69"/>
        <end position="103"/>
    </location>
</feature>
<evidence type="ECO:0000313" key="3">
    <source>
        <dbReference type="Proteomes" id="UP000694888"/>
    </source>
</evidence>
<accession>A0ABM1A5J5</accession>
<feature type="region of interest" description="Disordered" evidence="1">
    <location>
        <begin position="1"/>
        <end position="68"/>
    </location>
</feature>
<evidence type="ECO:0000313" key="4">
    <source>
        <dbReference type="RefSeq" id="XP_012941241.1"/>
    </source>
</evidence>